<keyword evidence="5" id="KW-0783">Tetrahydrobiopterin biosynthesis</keyword>
<dbReference type="FunFam" id="3.40.50.720:FF:000157">
    <property type="entry name" value="Quinoid dihydropteridine reductase"/>
    <property type="match status" value="1"/>
</dbReference>
<dbReference type="SUPFAM" id="SSF51735">
    <property type="entry name" value="NAD(P)-binding Rossmann-fold domains"/>
    <property type="match status" value="1"/>
</dbReference>
<keyword evidence="3" id="KW-0521">NADP</keyword>
<dbReference type="GO" id="GO:0005737">
    <property type="term" value="C:cytoplasm"/>
    <property type="evidence" value="ECO:0007669"/>
    <property type="project" value="TreeGrafter"/>
</dbReference>
<protein>
    <recommendedName>
        <fullName evidence="7">Dihydropteridine reductase</fullName>
        <ecNumber evidence="6">1.5.1.34</ecNumber>
    </recommendedName>
    <alternativeName>
        <fullName evidence="8">Quinoid dihydropteridine reductase</fullName>
    </alternativeName>
</protein>
<dbReference type="Gene3D" id="3.40.50.720">
    <property type="entry name" value="NAD(P)-binding Rossmann-like Domain"/>
    <property type="match status" value="1"/>
</dbReference>
<keyword evidence="4" id="KW-0560">Oxidoreductase</keyword>
<evidence type="ECO:0000256" key="4">
    <source>
        <dbReference type="ARBA" id="ARBA00023002"/>
    </source>
</evidence>
<evidence type="ECO:0000256" key="5">
    <source>
        <dbReference type="ARBA" id="ARBA00023007"/>
    </source>
</evidence>
<comment type="similarity">
    <text evidence="1">Belongs to the short-chain dehydrogenases/reductases (SDR) family.</text>
</comment>
<dbReference type="GO" id="GO:0006729">
    <property type="term" value="P:tetrahydrobiopterin biosynthetic process"/>
    <property type="evidence" value="ECO:0007669"/>
    <property type="project" value="UniProtKB-KW"/>
</dbReference>
<comment type="subunit">
    <text evidence="2">Homodimer.</text>
</comment>
<dbReference type="EC" id="1.5.1.34" evidence="6"/>
<dbReference type="InterPro" id="IPR036291">
    <property type="entry name" value="NAD(P)-bd_dom_sf"/>
</dbReference>
<dbReference type="GO" id="GO:0004155">
    <property type="term" value="F:6,7-dihydropteridine reductase activity"/>
    <property type="evidence" value="ECO:0007669"/>
    <property type="project" value="UniProtKB-EC"/>
</dbReference>
<dbReference type="InterPro" id="IPR002347">
    <property type="entry name" value="SDR_fam"/>
</dbReference>
<evidence type="ECO:0000313" key="10">
    <source>
        <dbReference type="Proteomes" id="UP001211907"/>
    </source>
</evidence>
<comment type="caution">
    <text evidence="9">The sequence shown here is derived from an EMBL/GenBank/DDBJ whole genome shotgun (WGS) entry which is preliminary data.</text>
</comment>
<dbReference type="CDD" id="cd05334">
    <property type="entry name" value="DHPR_SDR_c_like"/>
    <property type="match status" value="1"/>
</dbReference>
<evidence type="ECO:0000256" key="7">
    <source>
        <dbReference type="ARBA" id="ARBA00039520"/>
    </source>
</evidence>
<evidence type="ECO:0000256" key="8">
    <source>
        <dbReference type="ARBA" id="ARBA00041348"/>
    </source>
</evidence>
<keyword evidence="10" id="KW-1185">Reference proteome</keyword>
<sequence length="432" mass="47817">MEEMGALVRIVAAFQEAGWQITSVDFRVNPSADNSIALLPDLSFEATAVHVAAELDRISNGAKVDVIVNVAGGWAGGNLLDDDLLKNVSLMISQSVNSSVITAKLSATHLKDDGLLLLVGADAAKEGTPSMIAYGIAKAGVHQLVKSIAASGSGFPVAATVVAILPVTLDTPLNRKFMPDADTSAWTPLQHLAEKILRWADKTETVVSGSLLRVLTKDGSTDVRSKYLKSLPMGTVYKDPRNNHIYKVDEKKINSTLSKVGVPYFGSEEAITIDVPEKHLKLENPVRFNVNQSLKERINELEQTIIQLRSESFSDESQQPLPSKEDEIKKTPTKYDDIIKLMEGREYFDTDREAFEIEPKARLVLYSKKAEGQDHNKILSRLREQLWTDTNVIDELTRNQPAIQKKLLKHLQLEAANQRVVSFKRRKSPVLK</sequence>
<evidence type="ECO:0000256" key="6">
    <source>
        <dbReference type="ARBA" id="ARBA00039153"/>
    </source>
</evidence>
<dbReference type="AlphaFoldDB" id="A0AAD5SUX9"/>
<name>A0AAD5SUX9_9FUNG</name>
<dbReference type="GO" id="GO:0070402">
    <property type="term" value="F:NADPH binding"/>
    <property type="evidence" value="ECO:0007669"/>
    <property type="project" value="TreeGrafter"/>
</dbReference>
<proteinExistence type="inferred from homology"/>
<reference evidence="9" key="1">
    <citation type="submission" date="2020-05" db="EMBL/GenBank/DDBJ databases">
        <title>Phylogenomic resolution of chytrid fungi.</title>
        <authorList>
            <person name="Stajich J.E."/>
            <person name="Amses K."/>
            <person name="Simmons R."/>
            <person name="Seto K."/>
            <person name="Myers J."/>
            <person name="Bonds A."/>
            <person name="Quandt C.A."/>
            <person name="Barry K."/>
            <person name="Liu P."/>
            <person name="Grigoriev I."/>
            <person name="Longcore J.E."/>
            <person name="James T.Y."/>
        </authorList>
    </citation>
    <scope>NUCLEOTIDE SEQUENCE</scope>
    <source>
        <strain evidence="9">JEL0513</strain>
    </source>
</reference>
<evidence type="ECO:0000313" key="9">
    <source>
        <dbReference type="EMBL" id="KAJ3111277.1"/>
    </source>
</evidence>
<organism evidence="9 10">
    <name type="scientific">Physocladia obscura</name>
    <dbReference type="NCBI Taxonomy" id="109957"/>
    <lineage>
        <taxon>Eukaryota</taxon>
        <taxon>Fungi</taxon>
        <taxon>Fungi incertae sedis</taxon>
        <taxon>Chytridiomycota</taxon>
        <taxon>Chytridiomycota incertae sedis</taxon>
        <taxon>Chytridiomycetes</taxon>
        <taxon>Chytridiales</taxon>
        <taxon>Chytriomycetaceae</taxon>
        <taxon>Physocladia</taxon>
    </lineage>
</organism>
<dbReference type="EMBL" id="JADGJH010001646">
    <property type="protein sequence ID" value="KAJ3111277.1"/>
    <property type="molecule type" value="Genomic_DNA"/>
</dbReference>
<dbReference type="PANTHER" id="PTHR15104:SF0">
    <property type="entry name" value="DIHYDROPTERIDINE REDUCTASE"/>
    <property type="match status" value="1"/>
</dbReference>
<gene>
    <name evidence="9" type="ORF">HK100_002743</name>
</gene>
<dbReference type="Pfam" id="PF13561">
    <property type="entry name" value="adh_short_C2"/>
    <property type="match status" value="1"/>
</dbReference>
<evidence type="ECO:0000256" key="3">
    <source>
        <dbReference type="ARBA" id="ARBA00022857"/>
    </source>
</evidence>
<dbReference type="InterPro" id="IPR020904">
    <property type="entry name" value="Sc_DH/Rdtase_CS"/>
</dbReference>
<dbReference type="Proteomes" id="UP001211907">
    <property type="component" value="Unassembled WGS sequence"/>
</dbReference>
<evidence type="ECO:0000256" key="1">
    <source>
        <dbReference type="ARBA" id="ARBA00006484"/>
    </source>
</evidence>
<dbReference type="GO" id="GO:0070404">
    <property type="term" value="F:NADH binding"/>
    <property type="evidence" value="ECO:0007669"/>
    <property type="project" value="TreeGrafter"/>
</dbReference>
<dbReference type="PANTHER" id="PTHR15104">
    <property type="entry name" value="DIHYDROPTERIDINE REDUCTASE"/>
    <property type="match status" value="1"/>
</dbReference>
<dbReference type="PROSITE" id="PS00061">
    <property type="entry name" value="ADH_SHORT"/>
    <property type="match status" value="1"/>
</dbReference>
<dbReference type="GO" id="GO:0006559">
    <property type="term" value="P:L-phenylalanine catabolic process"/>
    <property type="evidence" value="ECO:0007669"/>
    <property type="project" value="TreeGrafter"/>
</dbReference>
<accession>A0AAD5SUX9</accession>
<evidence type="ECO:0000256" key="2">
    <source>
        <dbReference type="ARBA" id="ARBA00011738"/>
    </source>
</evidence>